<reference evidence="3" key="2">
    <citation type="journal article" date="2023" name="IMA Fungus">
        <title>Comparative genomic study of the Penicillium genus elucidates a diverse pangenome and 15 lateral gene transfer events.</title>
        <authorList>
            <person name="Petersen C."/>
            <person name="Sorensen T."/>
            <person name="Nielsen M.R."/>
            <person name="Sondergaard T.E."/>
            <person name="Sorensen J.L."/>
            <person name="Fitzpatrick D.A."/>
            <person name="Frisvad J.C."/>
            <person name="Nielsen K.L."/>
        </authorList>
    </citation>
    <scope>NUCLEOTIDE SEQUENCE</scope>
    <source>
        <strain evidence="3">IBT 35673</strain>
    </source>
</reference>
<feature type="domain" description="NACHT" evidence="2">
    <location>
        <begin position="57"/>
        <end position="279"/>
    </location>
</feature>
<name>A0A9W9QV07_PENBR</name>
<dbReference type="Gene3D" id="3.40.50.300">
    <property type="entry name" value="P-loop containing nucleotide triphosphate hydrolases"/>
    <property type="match status" value="1"/>
</dbReference>
<protein>
    <submittedName>
        <fullName evidence="3">WD40 repeat-like protein</fullName>
    </submittedName>
</protein>
<keyword evidence="1" id="KW-0677">Repeat</keyword>
<dbReference type="SUPFAM" id="SSF52540">
    <property type="entry name" value="P-loop containing nucleoside triphosphate hydrolases"/>
    <property type="match status" value="1"/>
</dbReference>
<dbReference type="InterPro" id="IPR056884">
    <property type="entry name" value="NPHP3-like_N"/>
</dbReference>
<dbReference type="PANTHER" id="PTHR10039">
    <property type="entry name" value="AMELOGENIN"/>
    <property type="match status" value="1"/>
</dbReference>
<dbReference type="AlphaFoldDB" id="A0A9W9QV07"/>
<evidence type="ECO:0000259" key="2">
    <source>
        <dbReference type="PROSITE" id="PS50837"/>
    </source>
</evidence>
<reference evidence="3" key="1">
    <citation type="submission" date="2022-12" db="EMBL/GenBank/DDBJ databases">
        <authorList>
            <person name="Petersen C."/>
        </authorList>
    </citation>
    <scope>NUCLEOTIDE SEQUENCE</scope>
    <source>
        <strain evidence="3">IBT 35673</strain>
    </source>
</reference>
<dbReference type="Proteomes" id="UP001147695">
    <property type="component" value="Unassembled WGS sequence"/>
</dbReference>
<dbReference type="InterPro" id="IPR027417">
    <property type="entry name" value="P-loop_NTPase"/>
</dbReference>
<dbReference type="Pfam" id="PF24883">
    <property type="entry name" value="NPHP3_N"/>
    <property type="match status" value="1"/>
</dbReference>
<comment type="caution">
    <text evidence="3">The sequence shown here is derived from an EMBL/GenBank/DDBJ whole genome shotgun (WGS) entry which is preliminary data.</text>
</comment>
<dbReference type="EMBL" id="JAPZBQ010000002">
    <property type="protein sequence ID" value="KAJ5346186.1"/>
    <property type="molecule type" value="Genomic_DNA"/>
</dbReference>
<dbReference type="PROSITE" id="PS50837">
    <property type="entry name" value="NACHT"/>
    <property type="match status" value="1"/>
</dbReference>
<dbReference type="PANTHER" id="PTHR10039:SF10">
    <property type="entry name" value="NACHT DOMAIN-CONTAINING PROTEIN"/>
    <property type="match status" value="1"/>
</dbReference>
<accession>A0A9W9QV07</accession>
<evidence type="ECO:0000256" key="1">
    <source>
        <dbReference type="ARBA" id="ARBA00022737"/>
    </source>
</evidence>
<evidence type="ECO:0000313" key="4">
    <source>
        <dbReference type="Proteomes" id="UP001147695"/>
    </source>
</evidence>
<organism evidence="3 4">
    <name type="scientific">Penicillium brevicompactum</name>
    <dbReference type="NCBI Taxonomy" id="5074"/>
    <lineage>
        <taxon>Eukaryota</taxon>
        <taxon>Fungi</taxon>
        <taxon>Dikarya</taxon>
        <taxon>Ascomycota</taxon>
        <taxon>Pezizomycotina</taxon>
        <taxon>Eurotiomycetes</taxon>
        <taxon>Eurotiomycetidae</taxon>
        <taxon>Eurotiales</taxon>
        <taxon>Aspergillaceae</taxon>
        <taxon>Penicillium</taxon>
    </lineage>
</organism>
<sequence length="279" mass="31813">MAASVHNLALKMHLRVTNPCDDKDRIENDKGGLLKNSYCWIFDHDDFKQWQNYLESQLLWIKGDPGKGKTMLLCGIINELTASTAEDITTISFFFCQAAIPDLNNTTAVLCGLLSLILDQQPALIIYIQKDYDKSGKQLFDGVNAWYALSRIFIDILKDPLLQRTYLIIDGLDECIYGLPLLLDFVFEDLLANPNVKWIVSSCNWKDIEQSLDIADGKIRLCLELNENSISEAMTIYIHHKVQILVKLKKFDEELLEVVCCYLLSNAHGTFLWVVLVCE</sequence>
<evidence type="ECO:0000313" key="3">
    <source>
        <dbReference type="EMBL" id="KAJ5346186.1"/>
    </source>
</evidence>
<gene>
    <name evidence="3" type="ORF">N7452_004190</name>
</gene>
<dbReference type="InterPro" id="IPR007111">
    <property type="entry name" value="NACHT_NTPase"/>
</dbReference>
<proteinExistence type="predicted"/>